<organism evidence="2 3">
    <name type="scientific">Gracilibacillus salinarum</name>
    <dbReference type="NCBI Taxonomy" id="2932255"/>
    <lineage>
        <taxon>Bacteria</taxon>
        <taxon>Bacillati</taxon>
        <taxon>Bacillota</taxon>
        <taxon>Bacilli</taxon>
        <taxon>Bacillales</taxon>
        <taxon>Bacillaceae</taxon>
        <taxon>Gracilibacillus</taxon>
    </lineage>
</organism>
<evidence type="ECO:0000259" key="1">
    <source>
        <dbReference type="Pfam" id="PF00857"/>
    </source>
</evidence>
<dbReference type="Pfam" id="PF00857">
    <property type="entry name" value="Isochorismatase"/>
    <property type="match status" value="1"/>
</dbReference>
<dbReference type="RefSeq" id="WP_244746065.1">
    <property type="nucleotide sequence ID" value="NZ_CP095071.1"/>
</dbReference>
<protein>
    <submittedName>
        <fullName evidence="2">Isochorismatase family protein</fullName>
    </submittedName>
</protein>
<feature type="domain" description="Isochorismatase-like" evidence="1">
    <location>
        <begin position="4"/>
        <end position="56"/>
    </location>
</feature>
<dbReference type="Proteomes" id="UP000831537">
    <property type="component" value="Chromosome"/>
</dbReference>
<dbReference type="Gene3D" id="3.40.50.850">
    <property type="entry name" value="Isochorismatase-like"/>
    <property type="match status" value="1"/>
</dbReference>
<accession>A0ABY4GNS4</accession>
<evidence type="ECO:0000313" key="3">
    <source>
        <dbReference type="Proteomes" id="UP000831537"/>
    </source>
</evidence>
<dbReference type="InterPro" id="IPR000868">
    <property type="entry name" value="Isochorismatase-like_dom"/>
</dbReference>
<keyword evidence="3" id="KW-1185">Reference proteome</keyword>
<gene>
    <name evidence="2" type="ORF">MUN87_02600</name>
</gene>
<dbReference type="EMBL" id="CP095071">
    <property type="protein sequence ID" value="UOQ85815.1"/>
    <property type="molecule type" value="Genomic_DNA"/>
</dbReference>
<sequence>MNQTLLIIDAQQALMDGNQEVSSIYNKEQVIRNINKVIQKARDASISIVFVRDLDVANGKGNGFDISNSTGRIGCSSDV</sequence>
<evidence type="ECO:0000313" key="2">
    <source>
        <dbReference type="EMBL" id="UOQ85815.1"/>
    </source>
</evidence>
<dbReference type="SUPFAM" id="SSF52499">
    <property type="entry name" value="Isochorismatase-like hydrolases"/>
    <property type="match status" value="1"/>
</dbReference>
<reference evidence="2 3" key="1">
    <citation type="submission" date="2022-04" db="EMBL/GenBank/DDBJ databases">
        <title>Gracilibacillus sp. isolated from saltern.</title>
        <authorList>
            <person name="Won M."/>
            <person name="Lee C.-M."/>
            <person name="Woen H.-Y."/>
            <person name="Kwon S.-W."/>
        </authorList>
    </citation>
    <scope>NUCLEOTIDE SEQUENCE [LARGE SCALE GENOMIC DNA]</scope>
    <source>
        <strain evidence="2 3">SSPM10-3</strain>
    </source>
</reference>
<name>A0ABY4GNS4_9BACI</name>
<dbReference type="InterPro" id="IPR036380">
    <property type="entry name" value="Isochorismatase-like_sf"/>
</dbReference>
<proteinExistence type="predicted"/>